<dbReference type="AlphaFoldDB" id="A0A1J5QE76"/>
<dbReference type="Gene3D" id="3.30.465.10">
    <property type="match status" value="1"/>
</dbReference>
<dbReference type="Pfam" id="PF00941">
    <property type="entry name" value="FAD_binding_5"/>
    <property type="match status" value="1"/>
</dbReference>
<dbReference type="GO" id="GO:0071949">
    <property type="term" value="F:FAD binding"/>
    <property type="evidence" value="ECO:0007669"/>
    <property type="project" value="InterPro"/>
</dbReference>
<dbReference type="PROSITE" id="PS51387">
    <property type="entry name" value="FAD_PCMH"/>
    <property type="match status" value="1"/>
</dbReference>
<dbReference type="Gene3D" id="3.30.43.10">
    <property type="entry name" value="Uridine Diphospho-n-acetylenolpyruvylglucosamine Reductase, domain 2"/>
    <property type="match status" value="1"/>
</dbReference>
<dbReference type="InterPro" id="IPR051312">
    <property type="entry name" value="Diverse_Substr_Oxidored"/>
</dbReference>
<dbReference type="InterPro" id="IPR016169">
    <property type="entry name" value="FAD-bd_PCMH_sub2"/>
</dbReference>
<dbReference type="InterPro" id="IPR002346">
    <property type="entry name" value="Mopterin_DH_FAD-bd"/>
</dbReference>
<evidence type="ECO:0000256" key="2">
    <source>
        <dbReference type="ARBA" id="ARBA00022827"/>
    </source>
</evidence>
<dbReference type="InterPro" id="IPR005107">
    <property type="entry name" value="CO_DH_flav_C"/>
</dbReference>
<dbReference type="EC" id="1.5.99.14" evidence="5"/>
<reference evidence="5" key="1">
    <citation type="submission" date="2016-10" db="EMBL/GenBank/DDBJ databases">
        <title>Sequence of Gallionella enrichment culture.</title>
        <authorList>
            <person name="Poehlein A."/>
            <person name="Muehling M."/>
            <person name="Daniel R."/>
        </authorList>
    </citation>
    <scope>NUCLEOTIDE SEQUENCE</scope>
</reference>
<dbReference type="InterPro" id="IPR016167">
    <property type="entry name" value="FAD-bd_PCMH_sub1"/>
</dbReference>
<evidence type="ECO:0000259" key="4">
    <source>
        <dbReference type="PROSITE" id="PS51387"/>
    </source>
</evidence>
<protein>
    <submittedName>
        <fullName evidence="5">6-hydroxypseudooxynicotine dehydrogenase complex subunit alpha</fullName>
        <ecNumber evidence="5">1.5.99.14</ecNumber>
    </submittedName>
</protein>
<sequence length="294" mass="31143">MKPAPFEYVRPTSRAGAIGALAEAGEDGKVLAGGQSLIPLLSMRLASPKVLVDINRVPEFSKLSISSTAVEIGATVRHEELLQSRGAQQAVPLLAQALNYVAHPVIRNRGTSVGSIAHADPSGELTAVLALLDGVVTIESRHGSRQVTGADFFVGPLESAVNPGEVVTKVTFARLPNAMGTSCVEVARRHGDYALVGVCSAILLTEGKDVEKARISLFSVGPTPIVIDLTELLQSTTPDEALWEEAARFVADSVEPESDIHATASYRTNLVKVLTGKGLRNAYENALSRMREGQ</sequence>
<dbReference type="InterPro" id="IPR036683">
    <property type="entry name" value="CO_DH_flav_C_dom_sf"/>
</dbReference>
<evidence type="ECO:0000313" key="5">
    <source>
        <dbReference type="EMBL" id="OIQ78311.1"/>
    </source>
</evidence>
<keyword evidence="1" id="KW-0285">Flavoprotein</keyword>
<dbReference type="PANTHER" id="PTHR42659">
    <property type="entry name" value="XANTHINE DEHYDROGENASE SUBUNIT C-RELATED"/>
    <property type="match status" value="1"/>
</dbReference>
<dbReference type="InterPro" id="IPR036318">
    <property type="entry name" value="FAD-bd_PCMH-like_sf"/>
</dbReference>
<evidence type="ECO:0000256" key="1">
    <source>
        <dbReference type="ARBA" id="ARBA00022630"/>
    </source>
</evidence>
<dbReference type="Gene3D" id="3.30.390.50">
    <property type="entry name" value="CO dehydrogenase flavoprotein, C-terminal domain"/>
    <property type="match status" value="1"/>
</dbReference>
<proteinExistence type="predicted"/>
<dbReference type="GO" id="GO:0034909">
    <property type="term" value="F:6-hydroxypseudooxynicotine dehydrogenase activity"/>
    <property type="evidence" value="ECO:0007669"/>
    <property type="project" value="UniProtKB-EC"/>
</dbReference>
<dbReference type="SMART" id="SM01092">
    <property type="entry name" value="CO_deh_flav_C"/>
    <property type="match status" value="1"/>
</dbReference>
<dbReference type="SUPFAM" id="SSF56176">
    <property type="entry name" value="FAD-binding/transporter-associated domain-like"/>
    <property type="match status" value="1"/>
</dbReference>
<evidence type="ECO:0000256" key="3">
    <source>
        <dbReference type="ARBA" id="ARBA00023002"/>
    </source>
</evidence>
<feature type="domain" description="FAD-binding PCMH-type" evidence="4">
    <location>
        <begin position="1"/>
        <end position="177"/>
    </location>
</feature>
<dbReference type="Pfam" id="PF03450">
    <property type="entry name" value="CO_deh_flav_C"/>
    <property type="match status" value="1"/>
</dbReference>
<gene>
    <name evidence="5" type="primary">kdhA_1</name>
    <name evidence="5" type="ORF">GALL_399830</name>
</gene>
<keyword evidence="3 5" id="KW-0560">Oxidoreductase</keyword>
<organism evidence="5">
    <name type="scientific">mine drainage metagenome</name>
    <dbReference type="NCBI Taxonomy" id="410659"/>
    <lineage>
        <taxon>unclassified sequences</taxon>
        <taxon>metagenomes</taxon>
        <taxon>ecological metagenomes</taxon>
    </lineage>
</organism>
<keyword evidence="2" id="KW-0274">FAD</keyword>
<dbReference type="SUPFAM" id="SSF55447">
    <property type="entry name" value="CO dehydrogenase flavoprotein C-terminal domain-like"/>
    <property type="match status" value="1"/>
</dbReference>
<comment type="caution">
    <text evidence="5">The sequence shown here is derived from an EMBL/GenBank/DDBJ whole genome shotgun (WGS) entry which is preliminary data.</text>
</comment>
<accession>A0A1J5QE76</accession>
<dbReference type="EMBL" id="MLJW01001425">
    <property type="protein sequence ID" value="OIQ78311.1"/>
    <property type="molecule type" value="Genomic_DNA"/>
</dbReference>
<dbReference type="PANTHER" id="PTHR42659:SF2">
    <property type="entry name" value="XANTHINE DEHYDROGENASE SUBUNIT C-RELATED"/>
    <property type="match status" value="1"/>
</dbReference>
<name>A0A1J5QE76_9ZZZZ</name>
<dbReference type="InterPro" id="IPR016166">
    <property type="entry name" value="FAD-bd_PCMH"/>
</dbReference>